<gene>
    <name evidence="2" type="ORF">ITX44_19925</name>
</gene>
<evidence type="ECO:0000313" key="2">
    <source>
        <dbReference type="EMBL" id="MBM9506781.1"/>
    </source>
</evidence>
<reference evidence="2 3" key="1">
    <citation type="submission" date="2021-01" db="EMBL/GenBank/DDBJ databases">
        <title>Streptomyces acididurans sp. nov., isolated from a peat swamp forest soil.</title>
        <authorList>
            <person name="Chantavorakit T."/>
            <person name="Duangmal K."/>
        </authorList>
    </citation>
    <scope>NUCLEOTIDE SEQUENCE [LARGE SCALE GENOMIC DNA]</scope>
    <source>
        <strain evidence="2 3">KK5PA1</strain>
    </source>
</reference>
<protein>
    <submittedName>
        <fullName evidence="2">Uncharacterized protein</fullName>
    </submittedName>
</protein>
<evidence type="ECO:0000256" key="1">
    <source>
        <dbReference type="SAM" id="MobiDB-lite"/>
    </source>
</evidence>
<dbReference type="Proteomes" id="UP000749040">
    <property type="component" value="Unassembled WGS sequence"/>
</dbReference>
<keyword evidence="3" id="KW-1185">Reference proteome</keyword>
<sequence length="270" mass="27703">MTGAYGQQLAELLGRVRAGIDALDAASLDAMRARREPWWYDPATIETCPRSAGLARPGPLGHLDLHARRKGEDCTGPECVTRRCRAGRRKATSYGITGPSVSALLGASGFQARTDRSPGGFAAEGDARARCVWLHPGRHDAAALAAVLTGRGLAVTDGPGAGVLRVLARAEAERQGLGLPAPAAVPVPALPSAAGIRAALRRAGLPLASRREGAPAAGSGLAVGRGRPGEWVIGWSAGHDRDGATPGAPATAGGPGWSPRRPRRCAPPMN</sequence>
<evidence type="ECO:0000313" key="3">
    <source>
        <dbReference type="Proteomes" id="UP000749040"/>
    </source>
</evidence>
<accession>A0ABS2TTX5</accession>
<name>A0ABS2TTX5_9ACTN</name>
<dbReference type="RefSeq" id="WP_205358646.1">
    <property type="nucleotide sequence ID" value="NZ_JADKYB010000010.1"/>
</dbReference>
<feature type="region of interest" description="Disordered" evidence="1">
    <location>
        <begin position="238"/>
        <end position="270"/>
    </location>
</feature>
<dbReference type="EMBL" id="JADKYB010000010">
    <property type="protein sequence ID" value="MBM9506781.1"/>
    <property type="molecule type" value="Genomic_DNA"/>
</dbReference>
<comment type="caution">
    <text evidence="2">The sequence shown here is derived from an EMBL/GenBank/DDBJ whole genome shotgun (WGS) entry which is preliminary data.</text>
</comment>
<proteinExistence type="predicted"/>
<organism evidence="2 3">
    <name type="scientific">Actinacidiphila acididurans</name>
    <dbReference type="NCBI Taxonomy" id="2784346"/>
    <lineage>
        <taxon>Bacteria</taxon>
        <taxon>Bacillati</taxon>
        <taxon>Actinomycetota</taxon>
        <taxon>Actinomycetes</taxon>
        <taxon>Kitasatosporales</taxon>
        <taxon>Streptomycetaceae</taxon>
        <taxon>Actinacidiphila</taxon>
    </lineage>
</organism>